<feature type="domain" description="Pyrrolo-quinoline quinone repeat" evidence="2">
    <location>
        <begin position="286"/>
        <end position="373"/>
    </location>
</feature>
<evidence type="ECO:0000313" key="3">
    <source>
        <dbReference type="EMBL" id="GGN07391.1"/>
    </source>
</evidence>
<dbReference type="PANTHER" id="PTHR34512:SF30">
    <property type="entry name" value="OUTER MEMBRANE PROTEIN ASSEMBLY FACTOR BAMB"/>
    <property type="match status" value="1"/>
</dbReference>
<dbReference type="Gene3D" id="2.130.10.10">
    <property type="entry name" value="YVTN repeat-like/Quinoprotein amine dehydrogenase"/>
    <property type="match status" value="2"/>
</dbReference>
<name>A0A830G801_9EURY</name>
<keyword evidence="4" id="KW-1185">Reference proteome</keyword>
<organism evidence="3 4">
    <name type="scientific">Halarchaeum nitratireducens</name>
    <dbReference type="NCBI Taxonomy" id="489913"/>
    <lineage>
        <taxon>Archaea</taxon>
        <taxon>Methanobacteriati</taxon>
        <taxon>Methanobacteriota</taxon>
        <taxon>Stenosarchaea group</taxon>
        <taxon>Halobacteria</taxon>
        <taxon>Halobacteriales</taxon>
        <taxon>Halobacteriaceae</taxon>
    </lineage>
</organism>
<dbReference type="InterPro" id="IPR015943">
    <property type="entry name" value="WD40/YVTN_repeat-like_dom_sf"/>
</dbReference>
<evidence type="ECO:0000256" key="1">
    <source>
        <dbReference type="SAM" id="MobiDB-lite"/>
    </source>
</evidence>
<dbReference type="SMART" id="SM00564">
    <property type="entry name" value="PQQ"/>
    <property type="match status" value="6"/>
</dbReference>
<reference evidence="3 4" key="1">
    <citation type="journal article" date="2019" name="Int. J. Syst. Evol. Microbiol.">
        <title>The Global Catalogue of Microorganisms (GCM) 10K type strain sequencing project: providing services to taxonomists for standard genome sequencing and annotation.</title>
        <authorList>
            <consortium name="The Broad Institute Genomics Platform"/>
            <consortium name="The Broad Institute Genome Sequencing Center for Infectious Disease"/>
            <person name="Wu L."/>
            <person name="Ma J."/>
        </authorList>
    </citation>
    <scope>NUCLEOTIDE SEQUENCE [LARGE SCALE GENOMIC DNA]</scope>
    <source>
        <strain evidence="3 4">JCM 16331</strain>
    </source>
</reference>
<dbReference type="SUPFAM" id="SSF50998">
    <property type="entry name" value="Quinoprotein alcohol dehydrogenase-like"/>
    <property type="match status" value="2"/>
</dbReference>
<dbReference type="Proteomes" id="UP000608850">
    <property type="component" value="Unassembled WGS sequence"/>
</dbReference>
<feature type="region of interest" description="Disordered" evidence="1">
    <location>
        <begin position="26"/>
        <end position="77"/>
    </location>
</feature>
<dbReference type="PROSITE" id="PS51257">
    <property type="entry name" value="PROKAR_LIPOPROTEIN"/>
    <property type="match status" value="1"/>
</dbReference>
<dbReference type="Pfam" id="PF13360">
    <property type="entry name" value="PQQ_2"/>
    <property type="match status" value="2"/>
</dbReference>
<dbReference type="InterPro" id="IPR011047">
    <property type="entry name" value="Quinoprotein_ADH-like_sf"/>
</dbReference>
<dbReference type="RefSeq" id="WP_188876739.1">
    <property type="nucleotide sequence ID" value="NZ_BMOQ01000001.1"/>
</dbReference>
<protein>
    <recommendedName>
        <fullName evidence="2">Pyrrolo-quinoline quinone repeat domain-containing protein</fullName>
    </recommendedName>
</protein>
<gene>
    <name evidence="3" type="ORF">GCM10009021_03130</name>
</gene>
<dbReference type="InterPro" id="IPR018391">
    <property type="entry name" value="PQQ_b-propeller_rpt"/>
</dbReference>
<dbReference type="OrthoDB" id="145878at2157"/>
<evidence type="ECO:0000259" key="2">
    <source>
        <dbReference type="Pfam" id="PF13360"/>
    </source>
</evidence>
<feature type="compositionally biased region" description="Basic and acidic residues" evidence="1">
    <location>
        <begin position="49"/>
        <end position="59"/>
    </location>
</feature>
<dbReference type="InterPro" id="IPR002372">
    <property type="entry name" value="PQQ_rpt_dom"/>
</dbReference>
<dbReference type="EMBL" id="BMOQ01000001">
    <property type="protein sequence ID" value="GGN07391.1"/>
    <property type="molecule type" value="Genomic_DNA"/>
</dbReference>
<accession>A0A830G801</accession>
<proteinExistence type="predicted"/>
<feature type="domain" description="Pyrrolo-quinoline quinone repeat" evidence="2">
    <location>
        <begin position="171"/>
        <end position="268"/>
    </location>
</feature>
<evidence type="ECO:0000313" key="4">
    <source>
        <dbReference type="Proteomes" id="UP000608850"/>
    </source>
</evidence>
<sequence length="378" mass="39621">MPSRRRVLATTGALGAAALAGCDAVRDDGPTDDDYPEGVRVRAGWPAPNRDDANTRAARDGNALESPKRAATLPGRAGTTAADGRVFAALKSGVRAYDVTGERRWSAPGLDDAPPRVLDGTVYAPHPEDPLVRGYDAATGEVTATYDLPARAVTSPVWNNGRDRFAVALADGRVAGVATDRDATWTGDPWGSVNALAVNMGSVVAATDTGEVYVYGTDGSPAWRAILDATDLVAPVVGDERLYVAGWDGTIRALDRTDGTPVWTRERGFVETPLALDGPRLYHGLGDLRAYDTATGATLWSYAPDATVRCAPAVVGDTVYVGRTDGALVALDRADGTERWTLDLGRYVGPAVAATDGAVYARGRTDDGRSATFVVTDG</sequence>
<dbReference type="PROSITE" id="PS51318">
    <property type="entry name" value="TAT"/>
    <property type="match status" value="1"/>
</dbReference>
<comment type="caution">
    <text evidence="3">The sequence shown here is derived from an EMBL/GenBank/DDBJ whole genome shotgun (WGS) entry which is preliminary data.</text>
</comment>
<dbReference type="AlphaFoldDB" id="A0A830G801"/>
<dbReference type="InterPro" id="IPR006311">
    <property type="entry name" value="TAT_signal"/>
</dbReference>
<dbReference type="PANTHER" id="PTHR34512">
    <property type="entry name" value="CELL SURFACE PROTEIN"/>
    <property type="match status" value="1"/>
</dbReference>